<sequence>MVKAVCDVCHREVKKPLNNLAHFCERCQPFAEQFWMERGKVIEEMAQEGNRRIESFRNKFMREIVLPERELKAVK</sequence>
<evidence type="ECO:0000313" key="1">
    <source>
        <dbReference type="EMBL" id="QJA73299.1"/>
    </source>
</evidence>
<accession>A0A6M3L6H6</accession>
<gene>
    <name evidence="1" type="ORF">MM415A02415_0011</name>
    <name evidence="2" type="ORF">MM415B02670_0003</name>
</gene>
<dbReference type="EMBL" id="MT142808">
    <property type="protein sequence ID" value="QJA88855.1"/>
    <property type="molecule type" value="Genomic_DNA"/>
</dbReference>
<name>A0A6M3L6H6_9ZZZZ</name>
<evidence type="ECO:0000313" key="2">
    <source>
        <dbReference type="EMBL" id="QJA88855.1"/>
    </source>
</evidence>
<dbReference type="EMBL" id="MT142016">
    <property type="protein sequence ID" value="QJA73299.1"/>
    <property type="molecule type" value="Genomic_DNA"/>
</dbReference>
<organism evidence="2">
    <name type="scientific">viral metagenome</name>
    <dbReference type="NCBI Taxonomy" id="1070528"/>
    <lineage>
        <taxon>unclassified sequences</taxon>
        <taxon>metagenomes</taxon>
        <taxon>organismal metagenomes</taxon>
    </lineage>
</organism>
<proteinExistence type="predicted"/>
<protein>
    <submittedName>
        <fullName evidence="2">Uncharacterized protein</fullName>
    </submittedName>
</protein>
<reference evidence="2" key="1">
    <citation type="submission" date="2020-03" db="EMBL/GenBank/DDBJ databases">
        <title>The deep terrestrial virosphere.</title>
        <authorList>
            <person name="Holmfeldt K."/>
            <person name="Nilsson E."/>
            <person name="Simone D."/>
            <person name="Lopez-Fernandez M."/>
            <person name="Wu X."/>
            <person name="de Brujin I."/>
            <person name="Lundin D."/>
            <person name="Andersson A."/>
            <person name="Bertilsson S."/>
            <person name="Dopson M."/>
        </authorList>
    </citation>
    <scope>NUCLEOTIDE SEQUENCE</scope>
    <source>
        <strain evidence="1">MM415A02415</strain>
        <strain evidence="2">MM415B02670</strain>
    </source>
</reference>
<dbReference type="AlphaFoldDB" id="A0A6M3L6H6"/>